<name>A0A6J7NU62_9ZZZZ</name>
<evidence type="ECO:0000313" key="1">
    <source>
        <dbReference type="EMBL" id="CAB4994253.1"/>
    </source>
</evidence>
<sequence>MPNDTFEAPRVMLTPTCSLMSAMVSRVRFTRDESAPIGIASGSMMMSSIGMPYLPVAVSTMWRTSSSLRIGSSGISNSSFGRAITAAPYFFTRGRMSSMRSSSAVMELTSALP</sequence>
<accession>A0A6J7NU62</accession>
<proteinExistence type="predicted"/>
<reference evidence="1" key="1">
    <citation type="submission" date="2020-05" db="EMBL/GenBank/DDBJ databases">
        <authorList>
            <person name="Chiriac C."/>
            <person name="Salcher M."/>
            <person name="Ghai R."/>
            <person name="Kavagutti S V."/>
        </authorList>
    </citation>
    <scope>NUCLEOTIDE SEQUENCE</scope>
</reference>
<dbReference type="EMBL" id="CAFBOM010000202">
    <property type="protein sequence ID" value="CAB4994253.1"/>
    <property type="molecule type" value="Genomic_DNA"/>
</dbReference>
<organism evidence="1">
    <name type="scientific">freshwater metagenome</name>
    <dbReference type="NCBI Taxonomy" id="449393"/>
    <lineage>
        <taxon>unclassified sequences</taxon>
        <taxon>metagenomes</taxon>
        <taxon>ecological metagenomes</taxon>
    </lineage>
</organism>
<protein>
    <submittedName>
        <fullName evidence="1">Unannotated protein</fullName>
    </submittedName>
</protein>
<gene>
    <name evidence="1" type="ORF">UFOPK3957_01183</name>
</gene>
<dbReference type="AlphaFoldDB" id="A0A6J7NU62"/>